<accession>A0A501XPI1</accession>
<evidence type="ECO:0000259" key="2">
    <source>
        <dbReference type="Pfam" id="PF10502"/>
    </source>
</evidence>
<dbReference type="RefSeq" id="WP_140927363.1">
    <property type="nucleotide sequence ID" value="NZ_VFSU01000017.1"/>
</dbReference>
<keyword evidence="4" id="KW-1185">Reference proteome</keyword>
<dbReference type="EMBL" id="VFSU01000017">
    <property type="protein sequence ID" value="TPE62591.1"/>
    <property type="molecule type" value="Genomic_DNA"/>
</dbReference>
<proteinExistence type="predicted"/>
<feature type="region of interest" description="Disordered" evidence="1">
    <location>
        <begin position="1"/>
        <end position="24"/>
    </location>
</feature>
<dbReference type="Pfam" id="PF10502">
    <property type="entry name" value="Peptidase_S26"/>
    <property type="match status" value="1"/>
</dbReference>
<dbReference type="GO" id="GO:0004252">
    <property type="term" value="F:serine-type endopeptidase activity"/>
    <property type="evidence" value="ECO:0007669"/>
    <property type="project" value="InterPro"/>
</dbReference>
<organism evidence="3 4">
    <name type="scientific">Sandaracinobacter neustonicus</name>
    <dbReference type="NCBI Taxonomy" id="1715348"/>
    <lineage>
        <taxon>Bacteria</taxon>
        <taxon>Pseudomonadati</taxon>
        <taxon>Pseudomonadota</taxon>
        <taxon>Alphaproteobacteria</taxon>
        <taxon>Sphingomonadales</taxon>
        <taxon>Sphingosinicellaceae</taxon>
        <taxon>Sandaracinobacter</taxon>
    </lineage>
</organism>
<gene>
    <name evidence="3" type="ORF">FJQ54_05220</name>
</gene>
<protein>
    <submittedName>
        <fullName evidence="3">S26 family signal peptidase</fullName>
    </submittedName>
</protein>
<evidence type="ECO:0000256" key="1">
    <source>
        <dbReference type="SAM" id="MobiDB-lite"/>
    </source>
</evidence>
<dbReference type="Gene3D" id="2.10.109.10">
    <property type="entry name" value="Umud Fragment, subunit A"/>
    <property type="match status" value="1"/>
</dbReference>
<evidence type="ECO:0000313" key="4">
    <source>
        <dbReference type="Proteomes" id="UP000319897"/>
    </source>
</evidence>
<dbReference type="GO" id="GO:0006465">
    <property type="term" value="P:signal peptide processing"/>
    <property type="evidence" value="ECO:0007669"/>
    <property type="project" value="InterPro"/>
</dbReference>
<dbReference type="InterPro" id="IPR019533">
    <property type="entry name" value="Peptidase_S26"/>
</dbReference>
<dbReference type="AlphaFoldDB" id="A0A501XPI1"/>
<name>A0A501XPI1_9SPHN</name>
<dbReference type="OrthoDB" id="5360818at2"/>
<comment type="caution">
    <text evidence="3">The sequence shown here is derived from an EMBL/GenBank/DDBJ whole genome shotgun (WGS) entry which is preliminary data.</text>
</comment>
<dbReference type="InterPro" id="IPR036286">
    <property type="entry name" value="LexA/Signal_pep-like_sf"/>
</dbReference>
<reference evidence="3 4" key="1">
    <citation type="submission" date="2019-06" db="EMBL/GenBank/DDBJ databases">
        <authorList>
            <person name="Lee I."/>
            <person name="Jang G.I."/>
            <person name="Hwang C.Y."/>
        </authorList>
    </citation>
    <scope>NUCLEOTIDE SEQUENCE [LARGE SCALE GENOMIC DNA]</scope>
    <source>
        <strain evidence="3 4">PAMC 28131</strain>
    </source>
</reference>
<dbReference type="SUPFAM" id="SSF51306">
    <property type="entry name" value="LexA/Signal peptidase"/>
    <property type="match status" value="1"/>
</dbReference>
<sequence length="191" mass="21290">MMRKPRQLPLFDRPLPPASPPERRRSHWRPVLLMVTGLSALVVTTAFPPTPRLIWNASASAPIGLYAVLPKAPLRRGDMAFAFAPPAARELAARRHYLPRNVPLLKRVVAMEGDQVCARDLGVRINGRPAAVRRETDRLGRALPGWQGCVVLGRDELFLLMTDSPDSFDGRYFGVSKRQQIVGRATALWLP</sequence>
<feature type="domain" description="Peptidase S26" evidence="2">
    <location>
        <begin position="27"/>
        <end position="189"/>
    </location>
</feature>
<evidence type="ECO:0000313" key="3">
    <source>
        <dbReference type="EMBL" id="TPE62591.1"/>
    </source>
</evidence>
<dbReference type="Proteomes" id="UP000319897">
    <property type="component" value="Unassembled WGS sequence"/>
</dbReference>